<gene>
    <name evidence="2" type="ORF">NCTC11647_02962</name>
</gene>
<dbReference type="InterPro" id="IPR032427">
    <property type="entry name" value="P22_portal"/>
</dbReference>
<dbReference type="EMBL" id="UATL01000005">
    <property type="protein sequence ID" value="SPY44027.1"/>
    <property type="molecule type" value="Genomic_DNA"/>
</dbReference>
<feature type="compositionally biased region" description="Basic and acidic residues" evidence="1">
    <location>
        <begin position="589"/>
        <end position="601"/>
    </location>
</feature>
<name>A0A2X1XML3_PHODM</name>
<sequence length="638" mass="72665">MMIQTKVDQKKLLQIMADIDAQPDWRSLANKACSYYDGDQLAPEVISILKERNQPRTTHNLIKPTINGVLGMEAKTRTDLLVTADDPDDEMEQLAEAINAEFSDVCRLARLDKARSDAYASQIKSGIGFVEVFRNPDLFGSKYKIKNVPRDEIFWDWLSTECDWSDARWVMRRRWIDTDELISLIPGKAEIIKNAANCWHNFVDVDHIDGMDSNLLSAYNEYQSWSREDSEWLSGNRQRIRLQIIYYRKIERKPVIELSDGRIIEYQSQNIAHVTAVAMGKVKLQMAQASTIIESWYAGPHHLGDKLCDAPYGMFPIVPFWGYRKDSSGEPYGLVADAIPAQDEVNFRRIRLTWLLQAKRVLMDEDATNMSDRAVQEEVERPDGLIKLNPDRRNQKSMSEVFQVQQDFNIASQQFSVMQESMKLIQDAMGVYSSFLGQDGGQKSGVAIANLVEQGATTLAEINDNYRFACQLVGELILGYILNDMKGRRNYKLIINRDDKSKRKPIVINEETEQGLNNDVTRLRAHIALAPIQQTAAYKSQLAERMMQITSQLPPEVQSTVIDLVLELSDVPNKSEFMERVRKALGVGKDPEDMTPEEQKAALEQQQQEQAQQKLMMRELIARVSKIEAEATASSLIG</sequence>
<dbReference type="Pfam" id="PF16510">
    <property type="entry name" value="P22_portal"/>
    <property type="match status" value="1"/>
</dbReference>
<evidence type="ECO:0000313" key="2">
    <source>
        <dbReference type="EMBL" id="SPY44027.1"/>
    </source>
</evidence>
<evidence type="ECO:0000256" key="1">
    <source>
        <dbReference type="SAM" id="MobiDB-lite"/>
    </source>
</evidence>
<accession>A0A2X1XML3</accession>
<evidence type="ECO:0000313" key="3">
    <source>
        <dbReference type="Proteomes" id="UP000251647"/>
    </source>
</evidence>
<organism evidence="2 3">
    <name type="scientific">Photobacterium damselae</name>
    <dbReference type="NCBI Taxonomy" id="38293"/>
    <lineage>
        <taxon>Bacteria</taxon>
        <taxon>Pseudomonadati</taxon>
        <taxon>Pseudomonadota</taxon>
        <taxon>Gammaproteobacteria</taxon>
        <taxon>Vibrionales</taxon>
        <taxon>Vibrionaceae</taxon>
        <taxon>Photobacterium</taxon>
    </lineage>
</organism>
<dbReference type="Proteomes" id="UP000251647">
    <property type="component" value="Unassembled WGS sequence"/>
</dbReference>
<proteinExistence type="predicted"/>
<dbReference type="AlphaFoldDB" id="A0A2X1XML3"/>
<feature type="region of interest" description="Disordered" evidence="1">
    <location>
        <begin position="587"/>
        <end position="610"/>
    </location>
</feature>
<protein>
    <recommendedName>
        <fullName evidence="4">Portal protein</fullName>
    </recommendedName>
</protein>
<evidence type="ECO:0008006" key="4">
    <source>
        <dbReference type="Google" id="ProtNLM"/>
    </source>
</evidence>
<reference evidence="2 3" key="1">
    <citation type="submission" date="2018-06" db="EMBL/GenBank/DDBJ databases">
        <authorList>
            <consortium name="Pathogen Informatics"/>
            <person name="Doyle S."/>
        </authorList>
    </citation>
    <scope>NUCLEOTIDE SEQUENCE [LARGE SCALE GENOMIC DNA]</scope>
    <source>
        <strain evidence="2 3">NCTC11647</strain>
    </source>
</reference>